<evidence type="ECO:0000256" key="1">
    <source>
        <dbReference type="ARBA" id="ARBA00004172"/>
    </source>
</evidence>
<dbReference type="InterPro" id="IPR000961">
    <property type="entry name" value="AGC-kinase_C"/>
</dbReference>
<evidence type="ECO:0000256" key="6">
    <source>
        <dbReference type="ARBA" id="ARBA00022527"/>
    </source>
</evidence>
<dbReference type="InterPro" id="IPR001683">
    <property type="entry name" value="PX_dom"/>
</dbReference>
<dbReference type="InterPro" id="IPR008271">
    <property type="entry name" value="Ser/Thr_kinase_AS"/>
</dbReference>
<keyword evidence="11" id="KW-0418">Kinase</keyword>
<dbReference type="GO" id="GO:0035091">
    <property type="term" value="F:phosphatidylinositol binding"/>
    <property type="evidence" value="ECO:0007669"/>
    <property type="project" value="InterPro"/>
</dbReference>
<dbReference type="Pfam" id="PF00069">
    <property type="entry name" value="Pkinase"/>
    <property type="match status" value="1"/>
</dbReference>
<dbReference type="SMART" id="SM00312">
    <property type="entry name" value="PX"/>
    <property type="match status" value="1"/>
</dbReference>
<evidence type="ECO:0000256" key="17">
    <source>
        <dbReference type="ARBA" id="ARBA00048679"/>
    </source>
</evidence>
<dbReference type="CDD" id="cd05575">
    <property type="entry name" value="STKc_SGK"/>
    <property type="match status" value="1"/>
</dbReference>
<evidence type="ECO:0000256" key="16">
    <source>
        <dbReference type="ARBA" id="ARBA00047899"/>
    </source>
</evidence>
<gene>
    <name evidence="27" type="primary">sgk3</name>
</gene>
<dbReference type="InterPro" id="IPR036871">
    <property type="entry name" value="PX_dom_sf"/>
</dbReference>
<comment type="function">
    <text evidence="18">Protein kinase that may play an important role in cellular stress response. May be involved in the regulation of processes such as cell survival, neuronal excitability and renal sodium excretion.</text>
</comment>
<dbReference type="PROSITE" id="PS50011">
    <property type="entry name" value="PROTEIN_KINASE_DOM"/>
    <property type="match status" value="1"/>
</dbReference>
<keyword evidence="10" id="KW-0967">Endosome</keyword>
<dbReference type="PROSITE" id="PS00107">
    <property type="entry name" value="PROTEIN_KINASE_ATP"/>
    <property type="match status" value="1"/>
</dbReference>
<dbReference type="AlphaFoldDB" id="A0A674P1V0"/>
<dbReference type="InterPro" id="IPR017441">
    <property type="entry name" value="Protein_kinase_ATP_BS"/>
</dbReference>
<comment type="catalytic activity">
    <reaction evidence="16">
        <text>L-threonyl-[protein] + ATP = O-phospho-L-threonyl-[protein] + ADP + H(+)</text>
        <dbReference type="Rhea" id="RHEA:46608"/>
        <dbReference type="Rhea" id="RHEA-COMP:11060"/>
        <dbReference type="Rhea" id="RHEA-COMP:11605"/>
        <dbReference type="ChEBI" id="CHEBI:15378"/>
        <dbReference type="ChEBI" id="CHEBI:30013"/>
        <dbReference type="ChEBI" id="CHEBI:30616"/>
        <dbReference type="ChEBI" id="CHEBI:61977"/>
        <dbReference type="ChEBI" id="CHEBI:456216"/>
        <dbReference type="EC" id="2.7.11.1"/>
    </reaction>
</comment>
<evidence type="ECO:0000256" key="23">
    <source>
        <dbReference type="RuleBase" id="RU000304"/>
    </source>
</evidence>
<dbReference type="Gene3D" id="3.30.1520.10">
    <property type="entry name" value="Phox-like domain"/>
    <property type="match status" value="1"/>
</dbReference>
<evidence type="ECO:0000256" key="3">
    <source>
        <dbReference type="ARBA" id="ARBA00004541"/>
    </source>
</evidence>
<dbReference type="PROSITE" id="PS51285">
    <property type="entry name" value="AGC_KINASE_CTER"/>
    <property type="match status" value="1"/>
</dbReference>
<evidence type="ECO:0000256" key="14">
    <source>
        <dbReference type="ARBA" id="ARBA00041082"/>
    </source>
</evidence>
<dbReference type="InterPro" id="IPR037900">
    <property type="entry name" value="CISK_PX"/>
</dbReference>
<dbReference type="GO" id="GO:0055037">
    <property type="term" value="C:recycling endosome"/>
    <property type="evidence" value="ECO:0007669"/>
    <property type="project" value="UniProtKB-SubCell"/>
</dbReference>
<keyword evidence="8" id="KW-0808">Transferase</keyword>
<evidence type="ECO:0000313" key="28">
    <source>
        <dbReference type="Proteomes" id="UP000005226"/>
    </source>
</evidence>
<dbReference type="Gene3D" id="3.30.200.20">
    <property type="entry name" value="Phosphorylase Kinase, domain 1"/>
    <property type="match status" value="1"/>
</dbReference>
<dbReference type="SMART" id="SM00133">
    <property type="entry name" value="S_TK_X"/>
    <property type="match status" value="1"/>
</dbReference>
<reference evidence="27 28" key="1">
    <citation type="journal article" date="2011" name="Genome Biol. Evol.">
        <title>Integration of the genetic map and genome assembly of fugu facilitates insights into distinct features of genome evolution in teleosts and mammals.</title>
        <authorList>
            <person name="Kai W."/>
            <person name="Kikuchi K."/>
            <person name="Tohari S."/>
            <person name="Chew A.K."/>
            <person name="Tay A."/>
            <person name="Fujiwara A."/>
            <person name="Hosoya S."/>
            <person name="Suetake H."/>
            <person name="Naruse K."/>
            <person name="Brenner S."/>
            <person name="Suzuki Y."/>
            <person name="Venkatesh B."/>
        </authorList>
    </citation>
    <scope>NUCLEOTIDE SEQUENCE [LARGE SCALE GENOMIC DNA]</scope>
</reference>
<evidence type="ECO:0000256" key="7">
    <source>
        <dbReference type="ARBA" id="ARBA00022553"/>
    </source>
</evidence>
<dbReference type="PROSITE" id="PS50195">
    <property type="entry name" value="PX"/>
    <property type="match status" value="1"/>
</dbReference>
<evidence type="ECO:0000256" key="18">
    <source>
        <dbReference type="ARBA" id="ARBA00053420"/>
    </source>
</evidence>
<dbReference type="FunFam" id="3.30.1520.10:FF:000018">
    <property type="entry name" value="Non-specific serine/threonine protein kinase"/>
    <property type="match status" value="1"/>
</dbReference>
<dbReference type="GO" id="GO:0005524">
    <property type="term" value="F:ATP binding"/>
    <property type="evidence" value="ECO:0007669"/>
    <property type="project" value="UniProtKB-UniRule"/>
</dbReference>
<feature type="binding site" evidence="22">
    <location>
        <position position="183"/>
    </location>
    <ligand>
        <name>ATP</name>
        <dbReference type="ChEBI" id="CHEBI:30616"/>
    </ligand>
</feature>
<dbReference type="PANTHER" id="PTHR24351">
    <property type="entry name" value="RIBOSOMAL PROTEIN S6 KINASE"/>
    <property type="match status" value="1"/>
</dbReference>
<comment type="catalytic activity">
    <reaction evidence="17">
        <text>L-seryl-[protein] + ATP = O-phospho-L-seryl-[protein] + ADP + H(+)</text>
        <dbReference type="Rhea" id="RHEA:17989"/>
        <dbReference type="Rhea" id="RHEA-COMP:9863"/>
        <dbReference type="Rhea" id="RHEA-COMP:11604"/>
        <dbReference type="ChEBI" id="CHEBI:15378"/>
        <dbReference type="ChEBI" id="CHEBI:29999"/>
        <dbReference type="ChEBI" id="CHEBI:30616"/>
        <dbReference type="ChEBI" id="CHEBI:83421"/>
        <dbReference type="ChEBI" id="CHEBI:456216"/>
        <dbReference type="EC" id="2.7.11.1"/>
    </reaction>
</comment>
<keyword evidence="13" id="KW-0968">Cytoplasmic vesicle</keyword>
<proteinExistence type="inferred from homology"/>
<dbReference type="CDD" id="cd06870">
    <property type="entry name" value="PX_CISK"/>
    <property type="match status" value="1"/>
</dbReference>
<evidence type="ECO:0000256" key="22">
    <source>
        <dbReference type="PROSITE-ProRule" id="PRU10141"/>
    </source>
</evidence>
<dbReference type="FunFam" id="1.10.510.10:FF:000065">
    <property type="entry name" value="Non-specific serine/threonine protein kinase"/>
    <property type="match status" value="1"/>
</dbReference>
<comment type="subcellular location">
    <subcellularLocation>
        <location evidence="3">Cytoplasmic vesicle</location>
    </subcellularLocation>
    <subcellularLocation>
        <location evidence="2">Early endosome</location>
    </subcellularLocation>
    <subcellularLocation>
        <location evidence="1">Recycling endosome</location>
    </subcellularLocation>
</comment>
<dbReference type="InterPro" id="IPR011009">
    <property type="entry name" value="Kinase-like_dom_sf"/>
</dbReference>
<keyword evidence="12 22" id="KW-0067">ATP-binding</keyword>
<dbReference type="SUPFAM" id="SSF56112">
    <property type="entry name" value="Protein kinase-like (PK-like)"/>
    <property type="match status" value="1"/>
</dbReference>
<feature type="domain" description="Protein kinase" evidence="24">
    <location>
        <begin position="154"/>
        <end position="411"/>
    </location>
</feature>
<evidence type="ECO:0000256" key="21">
    <source>
        <dbReference type="ARBA" id="ARBA00077830"/>
    </source>
</evidence>
<keyword evidence="7" id="KW-0597">Phosphoprotein</keyword>
<evidence type="ECO:0000256" key="8">
    <source>
        <dbReference type="ARBA" id="ARBA00022679"/>
    </source>
</evidence>
<organism evidence="27 28">
    <name type="scientific">Takifugu rubripes</name>
    <name type="common">Japanese pufferfish</name>
    <name type="synonym">Fugu rubripes</name>
    <dbReference type="NCBI Taxonomy" id="31033"/>
    <lineage>
        <taxon>Eukaryota</taxon>
        <taxon>Metazoa</taxon>
        <taxon>Chordata</taxon>
        <taxon>Craniata</taxon>
        <taxon>Vertebrata</taxon>
        <taxon>Euteleostomi</taxon>
        <taxon>Actinopterygii</taxon>
        <taxon>Neopterygii</taxon>
        <taxon>Teleostei</taxon>
        <taxon>Neoteleostei</taxon>
        <taxon>Acanthomorphata</taxon>
        <taxon>Eupercaria</taxon>
        <taxon>Tetraodontiformes</taxon>
        <taxon>Tetradontoidea</taxon>
        <taxon>Tetraodontidae</taxon>
        <taxon>Takifugu</taxon>
    </lineage>
</organism>
<dbReference type="Gene3D" id="1.10.510.10">
    <property type="entry name" value="Transferase(Phosphotransferase) domain 1"/>
    <property type="match status" value="1"/>
</dbReference>
<accession>A0A674P1V0</accession>
<evidence type="ECO:0000256" key="2">
    <source>
        <dbReference type="ARBA" id="ARBA00004412"/>
    </source>
</evidence>
<dbReference type="InterPro" id="IPR000719">
    <property type="entry name" value="Prot_kinase_dom"/>
</dbReference>
<dbReference type="PROSITE" id="PS00108">
    <property type="entry name" value="PROTEIN_KINASE_ST"/>
    <property type="match status" value="1"/>
</dbReference>
<reference evidence="27" key="3">
    <citation type="submission" date="2025-09" db="UniProtKB">
        <authorList>
            <consortium name="Ensembl"/>
        </authorList>
    </citation>
    <scope>IDENTIFICATION</scope>
</reference>
<evidence type="ECO:0000256" key="13">
    <source>
        <dbReference type="ARBA" id="ARBA00023329"/>
    </source>
</evidence>
<sequence>MEEQPSLPNVSIPCHDEQRDKKKRYTVYKVLVSVGQQEWFVFRRYAEFDKLYNALRKQFPSMNLKIPAKRIFGDNFEPEFIKQRRAGLHEFIKKIVSHPQLCNHPDVRAFLQMDKIRNFSDASEDEDEKVRRFPNLRCDLVAVVYPRPAAPTDFDFLKVIGKGSFGKVFLAKRKTDGKNYAVKVLQKKVILNRKEQKHIMAERNVLLKNVKHPFLVGLHYSFQTTDKLYFVLDFINGGELFFHLQKERTFPEPRAKFYIAEMASALGYLHSLNIVYRDLKPENILLDHEGHIVLTDFGLCKEGISQSDTTSTFCGTPEYLAPEVLRKQPYDNTVDWWCLGSVLYEMLFGLPPFYSRDTHEMYDNILHKPLGMRPGASNTAWSLLQGLLEKDGTHRLGSINDFEEIKAHSFFYSINWDDLVQKKIPPPFTPKNSFSDISNFDPEFTEEMVPKSVCWSQEHSIVNASVMEADDAFVGFSYAPPSEDSFL</sequence>
<dbReference type="InParanoid" id="A0A674P1V0"/>
<comment type="similarity">
    <text evidence="4">Belongs to the protein kinase superfamily. AGC Ser/Thr protein kinase family.</text>
</comment>
<dbReference type="FunFam" id="3.30.200.20:FF:000030">
    <property type="entry name" value="Non-specific serine/threonine protein kinase"/>
    <property type="match status" value="1"/>
</dbReference>
<evidence type="ECO:0000259" key="24">
    <source>
        <dbReference type="PROSITE" id="PS50011"/>
    </source>
</evidence>
<evidence type="ECO:0000256" key="20">
    <source>
        <dbReference type="ARBA" id="ARBA00074735"/>
    </source>
</evidence>
<evidence type="ECO:0000256" key="11">
    <source>
        <dbReference type="ARBA" id="ARBA00022777"/>
    </source>
</evidence>
<evidence type="ECO:0000256" key="19">
    <source>
        <dbReference type="ARBA" id="ARBA00063042"/>
    </source>
</evidence>
<protein>
    <recommendedName>
        <fullName evidence="14">Serine/threonine-protein kinase Sgk1</fullName>
        <ecNumber evidence="5">2.7.11.1</ecNumber>
    </recommendedName>
    <alternativeName>
        <fullName evidence="20">Serine/threonine-protein kinase Sgk3</fullName>
    </alternativeName>
    <alternativeName>
        <fullName evidence="15">Serum/glucocorticoid-regulated kinase 1</fullName>
    </alternativeName>
    <alternativeName>
        <fullName evidence="21">Serum/glucocorticoid-regulated kinase 3</fullName>
    </alternativeName>
</protein>
<evidence type="ECO:0000256" key="9">
    <source>
        <dbReference type="ARBA" id="ARBA00022741"/>
    </source>
</evidence>
<evidence type="ECO:0000313" key="27">
    <source>
        <dbReference type="Ensembl" id="ENSTRUP00000079746.1"/>
    </source>
</evidence>
<dbReference type="Pfam" id="PF00787">
    <property type="entry name" value="PX"/>
    <property type="match status" value="1"/>
</dbReference>
<evidence type="ECO:0000256" key="4">
    <source>
        <dbReference type="ARBA" id="ARBA00009903"/>
    </source>
</evidence>
<feature type="domain" description="PX" evidence="25">
    <location>
        <begin position="6"/>
        <end position="118"/>
    </location>
</feature>
<comment type="subunit">
    <text evidence="19">Interacts with GSK3B and FLII. Interacts with PDPK1 in a phosphorylation-dependent manner.</text>
</comment>
<evidence type="ECO:0000256" key="5">
    <source>
        <dbReference type="ARBA" id="ARBA00012513"/>
    </source>
</evidence>
<keyword evidence="9 22" id="KW-0547">Nucleotide-binding</keyword>
<keyword evidence="6 23" id="KW-0723">Serine/threonine-protein kinase</keyword>
<evidence type="ECO:0000256" key="12">
    <source>
        <dbReference type="ARBA" id="ARBA00022840"/>
    </source>
</evidence>
<dbReference type="Ensembl" id="ENSTRUT00000073041.1">
    <property type="protein sequence ID" value="ENSTRUP00000079746.1"/>
    <property type="gene ID" value="ENSTRUG00000009064.3"/>
</dbReference>
<dbReference type="SMART" id="SM00220">
    <property type="entry name" value="S_TKc"/>
    <property type="match status" value="1"/>
</dbReference>
<dbReference type="GeneTree" id="ENSGT00940000153776"/>
<dbReference type="GO" id="GO:0004674">
    <property type="term" value="F:protein serine/threonine kinase activity"/>
    <property type="evidence" value="ECO:0007669"/>
    <property type="project" value="UniProtKB-KW"/>
</dbReference>
<keyword evidence="28" id="KW-1185">Reference proteome</keyword>
<dbReference type="Pfam" id="PF00433">
    <property type="entry name" value="Pkinase_C"/>
    <property type="match status" value="1"/>
</dbReference>
<evidence type="ECO:0000256" key="15">
    <source>
        <dbReference type="ARBA" id="ARBA00042467"/>
    </source>
</evidence>
<name>A0A674P1V0_TAKRU</name>
<dbReference type="OMA" id="FINGGEX"/>
<evidence type="ECO:0000259" key="25">
    <source>
        <dbReference type="PROSITE" id="PS50195"/>
    </source>
</evidence>
<dbReference type="SUPFAM" id="SSF64268">
    <property type="entry name" value="PX domain"/>
    <property type="match status" value="1"/>
</dbReference>
<feature type="domain" description="AGC-kinase C-terminal" evidence="26">
    <location>
        <begin position="412"/>
        <end position="487"/>
    </location>
</feature>
<dbReference type="EC" id="2.7.11.1" evidence="5"/>
<dbReference type="Proteomes" id="UP000005226">
    <property type="component" value="Chromosome 10"/>
</dbReference>
<dbReference type="GO" id="GO:0005769">
    <property type="term" value="C:early endosome"/>
    <property type="evidence" value="ECO:0007669"/>
    <property type="project" value="UniProtKB-SubCell"/>
</dbReference>
<evidence type="ECO:0000256" key="10">
    <source>
        <dbReference type="ARBA" id="ARBA00022753"/>
    </source>
</evidence>
<reference evidence="27" key="2">
    <citation type="submission" date="2025-08" db="UniProtKB">
        <authorList>
            <consortium name="Ensembl"/>
        </authorList>
    </citation>
    <scope>IDENTIFICATION</scope>
</reference>
<dbReference type="InterPro" id="IPR017892">
    <property type="entry name" value="Pkinase_C"/>
</dbReference>
<evidence type="ECO:0000259" key="26">
    <source>
        <dbReference type="PROSITE" id="PS51285"/>
    </source>
</evidence>